<dbReference type="EMBL" id="CAJVPP010000867">
    <property type="protein sequence ID" value="CAG8518118.1"/>
    <property type="molecule type" value="Genomic_DNA"/>
</dbReference>
<proteinExistence type="predicted"/>
<reference evidence="1" key="1">
    <citation type="submission" date="2021-06" db="EMBL/GenBank/DDBJ databases">
        <authorList>
            <person name="Kallberg Y."/>
            <person name="Tangrot J."/>
            <person name="Rosling A."/>
        </authorList>
    </citation>
    <scope>NUCLEOTIDE SEQUENCE</scope>
    <source>
        <strain evidence="1">87-6 pot B 2015</strain>
    </source>
</reference>
<evidence type="ECO:0000313" key="1">
    <source>
        <dbReference type="EMBL" id="CAG8518118.1"/>
    </source>
</evidence>
<gene>
    <name evidence="1" type="ORF">FMOSSE_LOCUS4889</name>
</gene>
<protein>
    <submittedName>
        <fullName evidence="1">15471_t:CDS:1</fullName>
    </submittedName>
</protein>
<name>A0A9N9F9N5_FUNMO</name>
<sequence length="76" mass="8555">MLTYKNLSRTDIGCSNLETTLTSSGFKSPKPICNSNESKLMEILPYKSVAIGAENVKYENFGNRRVEYNDTVNNIM</sequence>
<organism evidence="1 2">
    <name type="scientific">Funneliformis mosseae</name>
    <name type="common">Endomycorrhizal fungus</name>
    <name type="synonym">Glomus mosseae</name>
    <dbReference type="NCBI Taxonomy" id="27381"/>
    <lineage>
        <taxon>Eukaryota</taxon>
        <taxon>Fungi</taxon>
        <taxon>Fungi incertae sedis</taxon>
        <taxon>Mucoromycota</taxon>
        <taxon>Glomeromycotina</taxon>
        <taxon>Glomeromycetes</taxon>
        <taxon>Glomerales</taxon>
        <taxon>Glomeraceae</taxon>
        <taxon>Funneliformis</taxon>
    </lineage>
</organism>
<accession>A0A9N9F9N5</accession>
<evidence type="ECO:0000313" key="2">
    <source>
        <dbReference type="Proteomes" id="UP000789375"/>
    </source>
</evidence>
<keyword evidence="2" id="KW-1185">Reference proteome</keyword>
<comment type="caution">
    <text evidence="1">The sequence shown here is derived from an EMBL/GenBank/DDBJ whole genome shotgun (WGS) entry which is preliminary data.</text>
</comment>
<dbReference type="AlphaFoldDB" id="A0A9N9F9N5"/>
<dbReference type="Proteomes" id="UP000789375">
    <property type="component" value="Unassembled WGS sequence"/>
</dbReference>